<dbReference type="Proteomes" id="UP001295684">
    <property type="component" value="Unassembled WGS sequence"/>
</dbReference>
<feature type="coiled-coil region" evidence="1">
    <location>
        <begin position="741"/>
        <end position="806"/>
    </location>
</feature>
<name>A0AAD1Y5X8_EUPCR</name>
<comment type="caution">
    <text evidence="2">The sequence shown here is derived from an EMBL/GenBank/DDBJ whole genome shotgun (WGS) entry which is preliminary data.</text>
</comment>
<dbReference type="PANTHER" id="PTHR21623:SF2">
    <property type="entry name" value="COILED-COIL DOMAIN-CONTAINING PROTEIN 33"/>
    <property type="match status" value="1"/>
</dbReference>
<gene>
    <name evidence="2" type="ORF">ECRASSUSDP1_LOCUS26653</name>
</gene>
<reference evidence="2" key="1">
    <citation type="submission" date="2023-07" db="EMBL/GenBank/DDBJ databases">
        <authorList>
            <consortium name="AG Swart"/>
            <person name="Singh M."/>
            <person name="Singh A."/>
            <person name="Seah K."/>
            <person name="Emmerich C."/>
        </authorList>
    </citation>
    <scope>NUCLEOTIDE SEQUENCE</scope>
    <source>
        <strain evidence="2">DP1</strain>
    </source>
</reference>
<dbReference type="PANTHER" id="PTHR21623">
    <property type="entry name" value="SPERIOLIN-BINDING FACTOR"/>
    <property type="match status" value="1"/>
</dbReference>
<protein>
    <recommendedName>
        <fullName evidence="4">C2 domain-containing protein</fullName>
    </recommendedName>
</protein>
<evidence type="ECO:0000313" key="3">
    <source>
        <dbReference type="Proteomes" id="UP001295684"/>
    </source>
</evidence>
<evidence type="ECO:0000256" key="1">
    <source>
        <dbReference type="SAM" id="Coils"/>
    </source>
</evidence>
<sequence>MLGLDQQRREDFTTGGNKTLNFRIESCEFLSAAKYYITCQLDEYNEKKRTELSDELTNPLFISNNFTFPLPTGKIEMWQRCVFGLYMIIKNKYNYKNEAKCVGETVLDLGQLATLINSPDNLGVKQSLSFTKHHQGEELQVGRFNITISIENDYSKARGQEGSYFNGAIDEPIEATSMVHHMPPEKEDYVWRLRIDLRCCIDAPMNIANATKLPSCYAEFGWSKDAHTNPSAEDRMLSLLIPQERHPHWNQQLLYHNPAQSTERDGFFWITLYDRDNNKIHSNIFTSQCNSSSNSSQHTCRSNESQMILLPNLLCSSLTLEEEIESFVDTPCTVALRWIDFDPLPLKTRNFCVIMTTDDKAPENDPFIKVDLREEQAIARAFKFTNDFSNEMFISPWYRMPPDPIKNKFSSLCYFLVPKSYLDKNVRFFVVVKDDNKVSTHGMPNLVVGTTDIADQELRRSLYSTDHDYYTFPVNYFPDLTIVKHLVMSKCKIDVSCHPIEVVDKLILDTRGQSRVRSRKVRRPDHLDIYDEKDRWQLLSKDVAQKQELIHRIMKDNNERSLKLRETGKEVLDLRKQLKLLKVENFNIAKKVETLKEIDSKSMITADIKDMHYADVKNKLLKLAQAYNTEKMRNNDYETKLRKAHKMEEKLLLYEKDHSDKAERLLQQQSELKKASVYNDTIKKQEVIISKLQKIYEKIIIDNKRAEDGASELEYLKDDIKRLQVKVKELSFGEMHENSELERLRKEVYQLEHLLIELNGERMTQNAQKSKIDDYEEDKIEHEVHLQKARARCEAVETELKHESTRFAQEIAQLETILAEKNATLENMTFPNRDVNRYSPGKKPY</sequence>
<evidence type="ECO:0008006" key="4">
    <source>
        <dbReference type="Google" id="ProtNLM"/>
    </source>
</evidence>
<accession>A0AAD1Y5X8</accession>
<evidence type="ECO:0000313" key="2">
    <source>
        <dbReference type="EMBL" id="CAI2385109.1"/>
    </source>
</evidence>
<dbReference type="InterPro" id="IPR039889">
    <property type="entry name" value="CCD33"/>
</dbReference>
<dbReference type="EMBL" id="CAMPGE010027485">
    <property type="protein sequence ID" value="CAI2385109.1"/>
    <property type="molecule type" value="Genomic_DNA"/>
</dbReference>
<dbReference type="GO" id="GO:0005777">
    <property type="term" value="C:peroxisome"/>
    <property type="evidence" value="ECO:0007669"/>
    <property type="project" value="TreeGrafter"/>
</dbReference>
<keyword evidence="1" id="KW-0175">Coiled coil</keyword>
<organism evidence="2 3">
    <name type="scientific">Euplotes crassus</name>
    <dbReference type="NCBI Taxonomy" id="5936"/>
    <lineage>
        <taxon>Eukaryota</taxon>
        <taxon>Sar</taxon>
        <taxon>Alveolata</taxon>
        <taxon>Ciliophora</taxon>
        <taxon>Intramacronucleata</taxon>
        <taxon>Spirotrichea</taxon>
        <taxon>Hypotrichia</taxon>
        <taxon>Euplotida</taxon>
        <taxon>Euplotidae</taxon>
        <taxon>Moneuplotes</taxon>
    </lineage>
</organism>
<dbReference type="AlphaFoldDB" id="A0AAD1Y5X8"/>
<proteinExistence type="predicted"/>
<keyword evidence="3" id="KW-1185">Reference proteome</keyword>